<name>A0A420W0N8_9SPHI</name>
<accession>A0A420W0N8</accession>
<keyword evidence="2" id="KW-1185">Reference proteome</keyword>
<dbReference type="AlphaFoldDB" id="A0A420W0N8"/>
<dbReference type="Proteomes" id="UP000282423">
    <property type="component" value="Unassembled WGS sequence"/>
</dbReference>
<evidence type="ECO:0000313" key="1">
    <source>
        <dbReference type="EMBL" id="RKO72132.1"/>
    </source>
</evidence>
<organism evidence="1 2">
    <name type="scientific">Sphingobacterium puteale</name>
    <dbReference type="NCBI Taxonomy" id="2420510"/>
    <lineage>
        <taxon>Bacteria</taxon>
        <taxon>Pseudomonadati</taxon>
        <taxon>Bacteroidota</taxon>
        <taxon>Sphingobacteriia</taxon>
        <taxon>Sphingobacteriales</taxon>
        <taxon>Sphingobacteriaceae</taxon>
        <taxon>Sphingobacterium</taxon>
    </lineage>
</organism>
<proteinExistence type="predicted"/>
<gene>
    <name evidence="1" type="ORF">D7322_08560</name>
</gene>
<evidence type="ECO:0000313" key="2">
    <source>
        <dbReference type="Proteomes" id="UP000282423"/>
    </source>
</evidence>
<protein>
    <submittedName>
        <fullName evidence="1">Uncharacterized protein</fullName>
    </submittedName>
</protein>
<sequence>MTYAKWTNNIKSPKSALIHFQSINRVNYGAPCRKEVNTDLTQYCIAIKTTDKKFGLNEKLLNFNVQILNQAVSLANIPF</sequence>
<comment type="caution">
    <text evidence="1">The sequence shown here is derived from an EMBL/GenBank/DDBJ whole genome shotgun (WGS) entry which is preliminary data.</text>
</comment>
<dbReference type="EMBL" id="RBWS01000006">
    <property type="protein sequence ID" value="RKO72132.1"/>
    <property type="molecule type" value="Genomic_DNA"/>
</dbReference>
<reference evidence="1 2" key="1">
    <citation type="submission" date="2018-10" db="EMBL/GenBank/DDBJ databases">
        <title>Sphingobacterium sp. M05W1-28.</title>
        <authorList>
            <person name="Cai H."/>
        </authorList>
    </citation>
    <scope>NUCLEOTIDE SEQUENCE [LARGE SCALE GENOMIC DNA]</scope>
    <source>
        <strain evidence="1 2">M05W1-28</strain>
    </source>
</reference>